<dbReference type="AlphaFoldDB" id="A0A251UWH8"/>
<proteinExistence type="predicted"/>
<dbReference type="EMBL" id="MNCJ02000319">
    <property type="protein sequence ID" value="KAF5808972.1"/>
    <property type="molecule type" value="Genomic_DNA"/>
</dbReference>
<organism evidence="3 4">
    <name type="scientific">Helianthus annuus</name>
    <name type="common">Common sunflower</name>
    <dbReference type="NCBI Taxonomy" id="4232"/>
    <lineage>
        <taxon>Eukaryota</taxon>
        <taxon>Viridiplantae</taxon>
        <taxon>Streptophyta</taxon>
        <taxon>Embryophyta</taxon>
        <taxon>Tracheophyta</taxon>
        <taxon>Spermatophyta</taxon>
        <taxon>Magnoliopsida</taxon>
        <taxon>eudicotyledons</taxon>
        <taxon>Gunneridae</taxon>
        <taxon>Pentapetalae</taxon>
        <taxon>asterids</taxon>
        <taxon>campanulids</taxon>
        <taxon>Asterales</taxon>
        <taxon>Asteraceae</taxon>
        <taxon>Asteroideae</taxon>
        <taxon>Heliantheae alliance</taxon>
        <taxon>Heliantheae</taxon>
        <taxon>Helianthus</taxon>
    </lineage>
</organism>
<protein>
    <submittedName>
        <fullName evidence="3">Putative gag-polypeptide of LTR copia-type</fullName>
    </submittedName>
</protein>
<reference evidence="2" key="3">
    <citation type="submission" date="2020-06" db="EMBL/GenBank/DDBJ databases">
        <title>Helianthus annuus Genome sequencing and assembly Release 2.</title>
        <authorList>
            <person name="Gouzy J."/>
            <person name="Langlade N."/>
            <person name="Munos S."/>
        </authorList>
    </citation>
    <scope>NUCLEOTIDE SEQUENCE</scope>
    <source>
        <tissue evidence="2">Leaves</tissue>
    </source>
</reference>
<dbReference type="PANTHER" id="PTHR47481:SF31">
    <property type="entry name" value="OS01G0873500 PROTEIN"/>
    <property type="match status" value="1"/>
</dbReference>
<dbReference type="Gramene" id="mRNA:HanXRQr2_Chr04g0151601">
    <property type="protein sequence ID" value="mRNA:HanXRQr2_Chr04g0151601"/>
    <property type="gene ID" value="HanXRQr2_Chr04g0151601"/>
</dbReference>
<dbReference type="STRING" id="4232.A0A251UWH8"/>
<dbReference type="PANTHER" id="PTHR47481">
    <property type="match status" value="1"/>
</dbReference>
<evidence type="ECO:0000313" key="4">
    <source>
        <dbReference type="Proteomes" id="UP000215914"/>
    </source>
</evidence>
<keyword evidence="4" id="KW-1185">Reference proteome</keyword>
<dbReference type="InParanoid" id="A0A251UWH8"/>
<feature type="coiled-coil region" evidence="1">
    <location>
        <begin position="119"/>
        <end position="146"/>
    </location>
</feature>
<name>A0A251UWH8_HELAN</name>
<sequence length="161" mass="18043">MAGSSSYNPGYPTLVCAPNIVTMKLSGRDNYDAWRIQMLCLLESHDMLHFILPTENSSVSGDQRLWRRSDAVVKGWILGSLSQKPLEVVVILVKTNTYITSKDVWDKLHTIYGPPALPLQDAAAEIKEVEEEKRTGIKEIKKNKRKALGRLYAATLIISES</sequence>
<keyword evidence="1" id="KW-0175">Coiled coil</keyword>
<reference evidence="2 4" key="1">
    <citation type="journal article" date="2017" name="Nature">
        <title>The sunflower genome provides insights into oil metabolism, flowering and Asterid evolution.</title>
        <authorList>
            <person name="Badouin H."/>
            <person name="Gouzy J."/>
            <person name="Grassa C.J."/>
            <person name="Murat F."/>
            <person name="Staton S.E."/>
            <person name="Cottret L."/>
            <person name="Lelandais-Briere C."/>
            <person name="Owens G.L."/>
            <person name="Carrere S."/>
            <person name="Mayjonade B."/>
            <person name="Legrand L."/>
            <person name="Gill N."/>
            <person name="Kane N.C."/>
            <person name="Bowers J.E."/>
            <person name="Hubner S."/>
            <person name="Bellec A."/>
            <person name="Berard A."/>
            <person name="Berges H."/>
            <person name="Blanchet N."/>
            <person name="Boniface M.C."/>
            <person name="Brunel D."/>
            <person name="Catrice O."/>
            <person name="Chaidir N."/>
            <person name="Claudel C."/>
            <person name="Donnadieu C."/>
            <person name="Faraut T."/>
            <person name="Fievet G."/>
            <person name="Helmstetter N."/>
            <person name="King M."/>
            <person name="Knapp S.J."/>
            <person name="Lai Z."/>
            <person name="Le Paslier M.C."/>
            <person name="Lippi Y."/>
            <person name="Lorenzon L."/>
            <person name="Mandel J.R."/>
            <person name="Marage G."/>
            <person name="Marchand G."/>
            <person name="Marquand E."/>
            <person name="Bret-Mestries E."/>
            <person name="Morien E."/>
            <person name="Nambeesan S."/>
            <person name="Nguyen T."/>
            <person name="Pegot-Espagnet P."/>
            <person name="Pouilly N."/>
            <person name="Raftis F."/>
            <person name="Sallet E."/>
            <person name="Schiex T."/>
            <person name="Thomas J."/>
            <person name="Vandecasteele C."/>
            <person name="Vares D."/>
            <person name="Vear F."/>
            <person name="Vautrin S."/>
            <person name="Crespi M."/>
            <person name="Mangin B."/>
            <person name="Burke J.M."/>
            <person name="Salse J."/>
            <person name="Munos S."/>
            <person name="Vincourt P."/>
            <person name="Rieseberg L.H."/>
            <person name="Langlade N.B."/>
        </authorList>
    </citation>
    <scope>NUCLEOTIDE SEQUENCE [LARGE SCALE GENOMIC DNA]</scope>
    <source>
        <strain evidence="4">cv. SF193</strain>
        <tissue evidence="2">Leaves</tissue>
    </source>
</reference>
<dbReference type="Proteomes" id="UP000215914">
    <property type="component" value="Chromosome 4"/>
</dbReference>
<gene>
    <name evidence="3" type="ORF">HannXRQ_Chr04g0103301</name>
    <name evidence="2" type="ORF">HanXRQr2_Chr04g0151601</name>
</gene>
<reference evidence="3" key="2">
    <citation type="submission" date="2017-02" db="EMBL/GenBank/DDBJ databases">
        <title>Sunflower complete genome.</title>
        <authorList>
            <person name="Langlade N."/>
            <person name="Munos S."/>
        </authorList>
    </citation>
    <scope>NUCLEOTIDE SEQUENCE [LARGE SCALE GENOMIC DNA]</scope>
    <source>
        <tissue evidence="3">Leaves</tissue>
    </source>
</reference>
<evidence type="ECO:0000313" key="3">
    <source>
        <dbReference type="EMBL" id="OTG27737.1"/>
    </source>
</evidence>
<evidence type="ECO:0000313" key="2">
    <source>
        <dbReference type="EMBL" id="KAF5808972.1"/>
    </source>
</evidence>
<dbReference type="EMBL" id="CM007893">
    <property type="protein sequence ID" value="OTG27737.1"/>
    <property type="molecule type" value="Genomic_DNA"/>
</dbReference>
<evidence type="ECO:0000256" key="1">
    <source>
        <dbReference type="SAM" id="Coils"/>
    </source>
</evidence>
<accession>A0A251UWH8</accession>